<reference evidence="1" key="1">
    <citation type="journal article" date="2014" name="Front. Microbiol.">
        <title>High frequency of phylogenetically diverse reductive dehalogenase-homologous genes in deep subseafloor sedimentary metagenomes.</title>
        <authorList>
            <person name="Kawai M."/>
            <person name="Futagami T."/>
            <person name="Toyoda A."/>
            <person name="Takaki Y."/>
            <person name="Nishi S."/>
            <person name="Hori S."/>
            <person name="Arai W."/>
            <person name="Tsubouchi T."/>
            <person name="Morono Y."/>
            <person name="Uchiyama I."/>
            <person name="Ito T."/>
            <person name="Fujiyama A."/>
            <person name="Inagaki F."/>
            <person name="Takami H."/>
        </authorList>
    </citation>
    <scope>NUCLEOTIDE SEQUENCE</scope>
    <source>
        <strain evidence="1">Expedition CK06-06</strain>
    </source>
</reference>
<dbReference type="Gene3D" id="2.60.120.10">
    <property type="entry name" value="Jelly Rolls"/>
    <property type="match status" value="1"/>
</dbReference>
<accession>X1K9C7</accession>
<proteinExistence type="predicted"/>
<dbReference type="AlphaFoldDB" id="X1K9C7"/>
<dbReference type="InterPro" id="IPR014710">
    <property type="entry name" value="RmlC-like_jellyroll"/>
</dbReference>
<organism evidence="1">
    <name type="scientific">marine sediment metagenome</name>
    <dbReference type="NCBI Taxonomy" id="412755"/>
    <lineage>
        <taxon>unclassified sequences</taxon>
        <taxon>metagenomes</taxon>
        <taxon>ecological metagenomes</taxon>
    </lineage>
</organism>
<dbReference type="InterPro" id="IPR011051">
    <property type="entry name" value="RmlC_Cupin_sf"/>
</dbReference>
<gene>
    <name evidence="1" type="ORF">S03H2_63691</name>
</gene>
<dbReference type="EMBL" id="BARU01041289">
    <property type="protein sequence ID" value="GAH86844.1"/>
    <property type="molecule type" value="Genomic_DNA"/>
</dbReference>
<evidence type="ECO:0000313" key="1">
    <source>
        <dbReference type="EMBL" id="GAH86844.1"/>
    </source>
</evidence>
<evidence type="ECO:0008006" key="2">
    <source>
        <dbReference type="Google" id="ProtNLM"/>
    </source>
</evidence>
<comment type="caution">
    <text evidence="1">The sequence shown here is derived from an EMBL/GenBank/DDBJ whole genome shotgun (WGS) entry which is preliminary data.</text>
</comment>
<sequence>MKVEKSSDVPKTSVELDGAKDVEIRWLISKDDGAENFAMRMFELRPGGHTPLHTHAHEHEAFIVEGEGA</sequence>
<dbReference type="SUPFAM" id="SSF51182">
    <property type="entry name" value="RmlC-like cupins"/>
    <property type="match status" value="1"/>
</dbReference>
<feature type="non-terminal residue" evidence="1">
    <location>
        <position position="69"/>
    </location>
</feature>
<protein>
    <recommendedName>
        <fullName evidence="2">Cupin 2 conserved barrel domain-containing protein</fullName>
    </recommendedName>
</protein>
<name>X1K9C7_9ZZZZ</name>